<accession>A0ABN9L5N6</accession>
<evidence type="ECO:0000313" key="4">
    <source>
        <dbReference type="Proteomes" id="UP001176940"/>
    </source>
</evidence>
<dbReference type="PANTHER" id="PTHR15502:SF7">
    <property type="entry name" value="CALCINEURIN-BINDING PROTEIN CABIN-1"/>
    <property type="match status" value="1"/>
</dbReference>
<evidence type="ECO:0000256" key="1">
    <source>
        <dbReference type="ARBA" id="ARBA00004123"/>
    </source>
</evidence>
<keyword evidence="2" id="KW-0539">Nucleus</keyword>
<dbReference type="PANTHER" id="PTHR15502">
    <property type="entry name" value="CALCINEURIN-BINDING PROTEIN CABIN 1-RELATED"/>
    <property type="match status" value="1"/>
</dbReference>
<dbReference type="InterPro" id="IPR033053">
    <property type="entry name" value="Hir3/CABIN1"/>
</dbReference>
<evidence type="ECO:0000256" key="2">
    <source>
        <dbReference type="ARBA" id="ARBA00023242"/>
    </source>
</evidence>
<protein>
    <submittedName>
        <fullName evidence="3">Uncharacterized protein</fullName>
    </submittedName>
</protein>
<evidence type="ECO:0000313" key="3">
    <source>
        <dbReference type="EMBL" id="CAJ0932528.1"/>
    </source>
</evidence>
<organism evidence="3 4">
    <name type="scientific">Ranitomeya imitator</name>
    <name type="common">mimic poison frog</name>
    <dbReference type="NCBI Taxonomy" id="111125"/>
    <lineage>
        <taxon>Eukaryota</taxon>
        <taxon>Metazoa</taxon>
        <taxon>Chordata</taxon>
        <taxon>Craniata</taxon>
        <taxon>Vertebrata</taxon>
        <taxon>Euteleostomi</taxon>
        <taxon>Amphibia</taxon>
        <taxon>Batrachia</taxon>
        <taxon>Anura</taxon>
        <taxon>Neobatrachia</taxon>
        <taxon>Hyloidea</taxon>
        <taxon>Dendrobatidae</taxon>
        <taxon>Dendrobatinae</taxon>
        <taxon>Ranitomeya</taxon>
    </lineage>
</organism>
<reference evidence="3" key="1">
    <citation type="submission" date="2023-07" db="EMBL/GenBank/DDBJ databases">
        <authorList>
            <person name="Stuckert A."/>
        </authorList>
    </citation>
    <scope>NUCLEOTIDE SEQUENCE</scope>
</reference>
<sequence>MEQALENFDMCTDLLQSQEAKACKGEENGDVIVIKLPNLQLDSTVSVEEIENSLTALERCQSLEEIQRLHDIGDYSSVVRLVCPTLCMSGYHRNKHLDLMTSPPERPAQLLLMQDSLLKLSDFRQCFQCSEVALNEAIQQMMNSTSGASKEEWVATATQLLTGIDLSLSSDSCILQESTVTAQLVRLCSNLIQLIDFSMAVQEETKEPSLSSVLPWIILHRIIKHEEETLHSMCQHTDFKEENSGTPLLPSSLMILNTAHEYLGRRSWCCNSDGALPKFYVSFGSGGLP</sequence>
<gene>
    <name evidence="3" type="ORF">RIMI_LOCUS5135419</name>
</gene>
<dbReference type="Proteomes" id="UP001176940">
    <property type="component" value="Unassembled WGS sequence"/>
</dbReference>
<comment type="caution">
    <text evidence="3">The sequence shown here is derived from an EMBL/GenBank/DDBJ whole genome shotgun (WGS) entry which is preliminary data.</text>
</comment>
<comment type="subcellular location">
    <subcellularLocation>
        <location evidence="1">Nucleus</location>
    </subcellularLocation>
</comment>
<dbReference type="EMBL" id="CAUEEQ010008629">
    <property type="protein sequence ID" value="CAJ0932528.1"/>
    <property type="molecule type" value="Genomic_DNA"/>
</dbReference>
<proteinExistence type="predicted"/>
<keyword evidence="4" id="KW-1185">Reference proteome</keyword>
<name>A0ABN9L5N6_9NEOB</name>